<accession>A0ABU1N0R3</accession>
<evidence type="ECO:0000313" key="3">
    <source>
        <dbReference type="Proteomes" id="UP001262754"/>
    </source>
</evidence>
<comment type="caution">
    <text evidence="2">The sequence shown here is derived from an EMBL/GenBank/DDBJ whole genome shotgun (WGS) entry which is preliminary data.</text>
</comment>
<protein>
    <submittedName>
        <fullName evidence="2">Uncharacterized protein</fullName>
    </submittedName>
</protein>
<dbReference type="EMBL" id="JAVDRL010000007">
    <property type="protein sequence ID" value="MDR6532030.1"/>
    <property type="molecule type" value="Genomic_DNA"/>
</dbReference>
<feature type="transmembrane region" description="Helical" evidence="1">
    <location>
        <begin position="34"/>
        <end position="54"/>
    </location>
</feature>
<reference evidence="2 3" key="1">
    <citation type="submission" date="2023-07" db="EMBL/GenBank/DDBJ databases">
        <title>Sorghum-associated microbial communities from plants grown in Nebraska, USA.</title>
        <authorList>
            <person name="Schachtman D."/>
        </authorList>
    </citation>
    <scope>NUCLEOTIDE SEQUENCE [LARGE SCALE GENOMIC DNA]</scope>
    <source>
        <strain evidence="2 3">DS2154</strain>
    </source>
</reference>
<proteinExistence type="predicted"/>
<feature type="transmembrane region" description="Helical" evidence="1">
    <location>
        <begin position="60"/>
        <end position="85"/>
    </location>
</feature>
<keyword evidence="1" id="KW-1133">Transmembrane helix</keyword>
<evidence type="ECO:0000313" key="2">
    <source>
        <dbReference type="EMBL" id="MDR6532030.1"/>
    </source>
</evidence>
<dbReference type="Proteomes" id="UP001262754">
    <property type="component" value="Unassembled WGS sequence"/>
</dbReference>
<keyword evidence="1" id="KW-0812">Transmembrane</keyword>
<evidence type="ECO:0000256" key="1">
    <source>
        <dbReference type="SAM" id="Phobius"/>
    </source>
</evidence>
<feature type="transmembrane region" description="Helical" evidence="1">
    <location>
        <begin position="134"/>
        <end position="160"/>
    </location>
</feature>
<keyword evidence="1" id="KW-0472">Membrane</keyword>
<gene>
    <name evidence="2" type="ORF">J2800_002783</name>
</gene>
<organism evidence="2 3">
    <name type="scientific">Caulobacter rhizosphaerae</name>
    <dbReference type="NCBI Taxonomy" id="2010972"/>
    <lineage>
        <taxon>Bacteria</taxon>
        <taxon>Pseudomonadati</taxon>
        <taxon>Pseudomonadota</taxon>
        <taxon>Alphaproteobacteria</taxon>
        <taxon>Caulobacterales</taxon>
        <taxon>Caulobacteraceae</taxon>
        <taxon>Caulobacter</taxon>
    </lineage>
</organism>
<keyword evidence="3" id="KW-1185">Reference proteome</keyword>
<dbReference type="RefSeq" id="WP_310032364.1">
    <property type="nucleotide sequence ID" value="NZ_JAVDRL010000007.1"/>
</dbReference>
<sequence length="161" mass="17114">MSDTHEGAPAWMSRQLEDAVNDSRRALIDWEQKVTLSGAVGNGAGLVVLGGALINGWKLGLFLALLPAMWMFGAGLLLAATAPFIAMRGYSHGYLGTLARLGEYHNQPANQFVSTTGEQDPAVLLRKAINRDRIAMGLVLASGVAFALGVAWPLAIVTFVH</sequence>
<name>A0ABU1N0R3_9CAUL</name>